<dbReference type="SMART" id="SM00360">
    <property type="entry name" value="RRM"/>
    <property type="match status" value="1"/>
</dbReference>
<accession>A0A0F4ZGU3</accession>
<evidence type="ECO:0000256" key="1">
    <source>
        <dbReference type="ARBA" id="ARBA00022884"/>
    </source>
</evidence>
<gene>
    <name evidence="6" type="ORF">TD95_003818</name>
</gene>
<organism evidence="6 7">
    <name type="scientific">Thielaviopsis punctulata</name>
    <dbReference type="NCBI Taxonomy" id="72032"/>
    <lineage>
        <taxon>Eukaryota</taxon>
        <taxon>Fungi</taxon>
        <taxon>Dikarya</taxon>
        <taxon>Ascomycota</taxon>
        <taxon>Pezizomycotina</taxon>
        <taxon>Sordariomycetes</taxon>
        <taxon>Hypocreomycetidae</taxon>
        <taxon>Microascales</taxon>
        <taxon>Ceratocystidaceae</taxon>
        <taxon>Thielaviopsis</taxon>
    </lineage>
</organism>
<proteinExistence type="predicted"/>
<feature type="compositionally biased region" description="Low complexity" evidence="3">
    <location>
        <begin position="327"/>
        <end position="376"/>
    </location>
</feature>
<feature type="region of interest" description="Disordered" evidence="3">
    <location>
        <begin position="1"/>
        <end position="27"/>
    </location>
</feature>
<dbReference type="GO" id="GO:1990904">
    <property type="term" value="C:ribonucleoprotein complex"/>
    <property type="evidence" value="ECO:0007669"/>
    <property type="project" value="TreeGrafter"/>
</dbReference>
<dbReference type="PROSITE" id="PS50177">
    <property type="entry name" value="NTF2_DOMAIN"/>
    <property type="match status" value="1"/>
</dbReference>
<dbReference type="PANTHER" id="PTHR10693:SF20">
    <property type="entry name" value="AT27578P"/>
    <property type="match status" value="1"/>
</dbReference>
<evidence type="ECO:0000313" key="6">
    <source>
        <dbReference type="EMBL" id="KKA29727.1"/>
    </source>
</evidence>
<keyword evidence="7" id="KW-1185">Reference proteome</keyword>
<dbReference type="SUPFAM" id="SSF54928">
    <property type="entry name" value="RNA-binding domain, RBD"/>
    <property type="match status" value="1"/>
</dbReference>
<dbReference type="InterPro" id="IPR035979">
    <property type="entry name" value="RBD_domain_sf"/>
</dbReference>
<dbReference type="InterPro" id="IPR002075">
    <property type="entry name" value="NTF2_dom"/>
</dbReference>
<dbReference type="CDD" id="cd00590">
    <property type="entry name" value="RRM_SF"/>
    <property type="match status" value="1"/>
</dbReference>
<feature type="compositionally biased region" description="Low complexity" evidence="3">
    <location>
        <begin position="477"/>
        <end position="495"/>
    </location>
</feature>
<dbReference type="PROSITE" id="PS50102">
    <property type="entry name" value="RRM"/>
    <property type="match status" value="1"/>
</dbReference>
<dbReference type="InterPro" id="IPR039539">
    <property type="entry name" value="Ras_GTPase_bind_prot"/>
</dbReference>
<dbReference type="GO" id="GO:0005829">
    <property type="term" value="C:cytosol"/>
    <property type="evidence" value="ECO:0007669"/>
    <property type="project" value="TreeGrafter"/>
</dbReference>
<protein>
    <recommendedName>
        <fullName evidence="8">NTF2 domain-containing protein</fullName>
    </recommendedName>
</protein>
<dbReference type="Pfam" id="PF00076">
    <property type="entry name" value="RRM_1"/>
    <property type="match status" value="1"/>
</dbReference>
<evidence type="ECO:0000313" key="7">
    <source>
        <dbReference type="Proteomes" id="UP000033483"/>
    </source>
</evidence>
<dbReference type="GO" id="GO:0003729">
    <property type="term" value="F:mRNA binding"/>
    <property type="evidence" value="ECO:0007669"/>
    <property type="project" value="TreeGrafter"/>
</dbReference>
<dbReference type="GO" id="GO:0016579">
    <property type="term" value="P:protein deubiquitination"/>
    <property type="evidence" value="ECO:0007669"/>
    <property type="project" value="TreeGrafter"/>
</dbReference>
<feature type="compositionally biased region" description="Pro residues" evidence="3">
    <location>
        <begin position="270"/>
        <end position="290"/>
    </location>
</feature>
<feature type="compositionally biased region" description="Basic and acidic residues" evidence="3">
    <location>
        <begin position="228"/>
        <end position="246"/>
    </location>
</feature>
<feature type="compositionally biased region" description="Low complexity" evidence="3">
    <location>
        <begin position="190"/>
        <end position="200"/>
    </location>
</feature>
<evidence type="ECO:0000256" key="2">
    <source>
        <dbReference type="PROSITE-ProRule" id="PRU00176"/>
    </source>
</evidence>
<dbReference type="PANTHER" id="PTHR10693">
    <property type="entry name" value="RAS GTPASE-ACTIVATING PROTEIN-BINDING PROTEIN"/>
    <property type="match status" value="1"/>
</dbReference>
<dbReference type="GO" id="GO:0034517">
    <property type="term" value="P:ribophagy"/>
    <property type="evidence" value="ECO:0007669"/>
    <property type="project" value="TreeGrafter"/>
</dbReference>
<evidence type="ECO:0000259" key="5">
    <source>
        <dbReference type="PROSITE" id="PS50177"/>
    </source>
</evidence>
<evidence type="ECO:0008006" key="8">
    <source>
        <dbReference type="Google" id="ProtNLM"/>
    </source>
</evidence>
<dbReference type="Proteomes" id="UP000033483">
    <property type="component" value="Unassembled WGS sequence"/>
</dbReference>
<dbReference type="Pfam" id="PF02136">
    <property type="entry name" value="NTF2"/>
    <property type="match status" value="1"/>
</dbReference>
<dbReference type="InterPro" id="IPR000504">
    <property type="entry name" value="RRM_dom"/>
</dbReference>
<feature type="region of interest" description="Disordered" evidence="3">
    <location>
        <begin position="164"/>
        <end position="183"/>
    </location>
</feature>
<keyword evidence="1 2" id="KW-0694">RNA-binding</keyword>
<feature type="compositionally biased region" description="Polar residues" evidence="3">
    <location>
        <begin position="1"/>
        <end position="12"/>
    </location>
</feature>
<feature type="domain" description="NTF2" evidence="5">
    <location>
        <begin position="33"/>
        <end position="148"/>
    </location>
</feature>
<feature type="compositionally biased region" description="Low complexity" evidence="3">
    <location>
        <begin position="174"/>
        <end position="183"/>
    </location>
</feature>
<feature type="compositionally biased region" description="Low complexity" evidence="3">
    <location>
        <begin position="247"/>
        <end position="263"/>
    </location>
</feature>
<feature type="compositionally biased region" description="Gly residues" evidence="3">
    <location>
        <begin position="515"/>
        <end position="526"/>
    </location>
</feature>
<feature type="region of interest" description="Disordered" evidence="3">
    <location>
        <begin position="190"/>
        <end position="404"/>
    </location>
</feature>
<dbReference type="OrthoDB" id="339151at2759"/>
<name>A0A0F4ZGU3_9PEZI</name>
<dbReference type="InterPro" id="IPR012677">
    <property type="entry name" value="Nucleotide-bd_a/b_plait_sf"/>
</dbReference>
<dbReference type="CDD" id="cd00780">
    <property type="entry name" value="NTF2"/>
    <property type="match status" value="1"/>
</dbReference>
<dbReference type="SUPFAM" id="SSF54427">
    <property type="entry name" value="NTF2-like"/>
    <property type="match status" value="1"/>
</dbReference>
<feature type="compositionally biased region" description="Low complexity" evidence="3">
    <location>
        <begin position="291"/>
        <end position="302"/>
    </location>
</feature>
<feature type="compositionally biased region" description="Acidic residues" evidence="3">
    <location>
        <begin position="164"/>
        <end position="173"/>
    </location>
</feature>
<dbReference type="AlphaFoldDB" id="A0A0F4ZGU3"/>
<comment type="caution">
    <text evidence="6">The sequence shown here is derived from an EMBL/GenBank/DDBJ whole genome shotgun (WGS) entry which is preliminary data.</text>
</comment>
<sequence>MSTNGSYSNQEQYAAPTEQPAASNNSQPANEEVGWLFVESYYNTLSKFPEKLHLFYNKRSQFVCGEEAEVSNVAVGRTAIEERIRQLKFHDCKVRVANVDTLSSGDNIVVQVIGETSNNQEPPRKFVQTFVLAKQTSGYFVLNDIWRFIIEDDDVVEGAEAAIEEPVAEEAPVEETPVTAEPEVAAEPAAVEEPVVEAAPEPSPELVPEPIEEKASEEPIVAAEPEVVEEKTPEPVAAPKDEEESKVAAPEVSKAEEPAAAPASKEETPAPAPAPVPVPVPAPAPAPIAAPVPAAAPVAKAPEPARPAPPMTWANRVAVATDTGAKASVPAPKASVTAAPSAKATPTSAASSKPAAAAAPSPATQPAPAQATDASSGSEWQTAGNDSKRQNRPQSTASGDKESFNAYVKSVSDKVSDVDLKNALSQYGRVTYCDINRVKNCAFVDFATLEAYKAAENANPHIINGESINVEPRKPKSNSYGNYGNSGYSGRSGMNRGRGGYDNRGGYNTHRGFGRGRGGSSRGRGGAQMSNA</sequence>
<evidence type="ECO:0000259" key="4">
    <source>
        <dbReference type="PROSITE" id="PS50102"/>
    </source>
</evidence>
<dbReference type="Gene3D" id="3.10.450.50">
    <property type="match status" value="1"/>
</dbReference>
<dbReference type="EMBL" id="LAEV01000719">
    <property type="protein sequence ID" value="KKA29727.1"/>
    <property type="molecule type" value="Genomic_DNA"/>
</dbReference>
<feature type="domain" description="RRM" evidence="4">
    <location>
        <begin position="404"/>
        <end position="475"/>
    </location>
</feature>
<evidence type="ECO:0000256" key="3">
    <source>
        <dbReference type="SAM" id="MobiDB-lite"/>
    </source>
</evidence>
<feature type="region of interest" description="Disordered" evidence="3">
    <location>
        <begin position="468"/>
        <end position="532"/>
    </location>
</feature>
<dbReference type="InterPro" id="IPR018222">
    <property type="entry name" value="Nuclear_transport_factor_2_euk"/>
</dbReference>
<dbReference type="InterPro" id="IPR032710">
    <property type="entry name" value="NTF2-like_dom_sf"/>
</dbReference>
<dbReference type="Gene3D" id="3.30.70.330">
    <property type="match status" value="1"/>
</dbReference>
<dbReference type="GO" id="GO:1990861">
    <property type="term" value="C:Ubp3-Bre5 deubiquitination complex"/>
    <property type="evidence" value="ECO:0007669"/>
    <property type="project" value="TreeGrafter"/>
</dbReference>
<reference evidence="6 7" key="1">
    <citation type="submission" date="2015-03" db="EMBL/GenBank/DDBJ databases">
        <authorList>
            <person name="Radwan O."/>
            <person name="Al-Naeli F.A."/>
            <person name="Rendon G.A."/>
            <person name="Fields C."/>
        </authorList>
    </citation>
    <scope>NUCLEOTIDE SEQUENCE [LARGE SCALE GENOMIC DNA]</scope>
    <source>
        <strain evidence="6">CR-DP1</strain>
    </source>
</reference>